<evidence type="ECO:0000259" key="1">
    <source>
        <dbReference type="Pfam" id="PF03184"/>
    </source>
</evidence>
<protein>
    <recommendedName>
        <fullName evidence="1">DDE-1 domain-containing protein</fullName>
    </recommendedName>
</protein>
<dbReference type="AlphaFoldDB" id="A0AAU9TMJ7"/>
<dbReference type="InterPro" id="IPR004875">
    <property type="entry name" value="DDE_SF_endonuclease_dom"/>
</dbReference>
<feature type="domain" description="DDE-1" evidence="1">
    <location>
        <begin position="42"/>
        <end position="147"/>
    </location>
</feature>
<name>A0AAU9TMJ7_EUPED</name>
<dbReference type="GO" id="GO:0003676">
    <property type="term" value="F:nucleic acid binding"/>
    <property type="evidence" value="ECO:0007669"/>
    <property type="project" value="InterPro"/>
</dbReference>
<accession>A0AAU9TMJ7</accession>
<evidence type="ECO:0000313" key="2">
    <source>
        <dbReference type="EMBL" id="CAH2087107.1"/>
    </source>
</evidence>
<organism evidence="2 3">
    <name type="scientific">Euphydryas editha</name>
    <name type="common">Edith's checkerspot</name>
    <dbReference type="NCBI Taxonomy" id="104508"/>
    <lineage>
        <taxon>Eukaryota</taxon>
        <taxon>Metazoa</taxon>
        <taxon>Ecdysozoa</taxon>
        <taxon>Arthropoda</taxon>
        <taxon>Hexapoda</taxon>
        <taxon>Insecta</taxon>
        <taxon>Pterygota</taxon>
        <taxon>Neoptera</taxon>
        <taxon>Endopterygota</taxon>
        <taxon>Lepidoptera</taxon>
        <taxon>Glossata</taxon>
        <taxon>Ditrysia</taxon>
        <taxon>Papilionoidea</taxon>
        <taxon>Nymphalidae</taxon>
        <taxon>Nymphalinae</taxon>
        <taxon>Euphydryas</taxon>
    </lineage>
</organism>
<reference evidence="2" key="1">
    <citation type="submission" date="2022-03" db="EMBL/GenBank/DDBJ databases">
        <authorList>
            <person name="Tunstrom K."/>
        </authorList>
    </citation>
    <scope>NUCLEOTIDE SEQUENCE</scope>
</reference>
<proteinExistence type="predicted"/>
<keyword evidence="3" id="KW-1185">Reference proteome</keyword>
<evidence type="ECO:0000313" key="3">
    <source>
        <dbReference type="Proteomes" id="UP001153954"/>
    </source>
</evidence>
<dbReference type="EMBL" id="CAKOGL010000006">
    <property type="protein sequence ID" value="CAH2087107.1"/>
    <property type="molecule type" value="Genomic_DNA"/>
</dbReference>
<comment type="caution">
    <text evidence="2">The sequence shown here is derived from an EMBL/GenBank/DDBJ whole genome shotgun (WGS) entry which is preliminary data.</text>
</comment>
<dbReference type="Pfam" id="PF03184">
    <property type="entry name" value="DDE_1"/>
    <property type="match status" value="1"/>
</dbReference>
<dbReference type="Proteomes" id="UP001153954">
    <property type="component" value="Unassembled WGS sequence"/>
</dbReference>
<sequence>MPRNYIKKKQTYTQQNLAAAIQKYHAWNWLGEHHRADMQAPCASGKKLPPLIVFKGKFVWNQWMADLDSVDYSAKGRMEIYIFFNYVEKVLIPNIRGQRPVLVIYDGHSTHVDVRVVQLAIQNDIILKLPPHTSHLLQPMDSAVKFKGPSTLKQYMPMKSVKRNFKV</sequence>
<gene>
    <name evidence="2" type="ORF">EEDITHA_LOCUS3401</name>
</gene>